<dbReference type="RefSeq" id="XP_033782167.1">
    <property type="nucleotide sequence ID" value="XM_033926276.1"/>
</dbReference>
<dbReference type="Proteomes" id="UP000515159">
    <property type="component" value="Chromosome 17"/>
</dbReference>
<dbReference type="SUPFAM" id="SSF57535">
    <property type="entry name" value="Complement control module/SCR domain"/>
    <property type="match status" value="1"/>
</dbReference>
<keyword evidence="1 2" id="KW-1015">Disulfide bond</keyword>
<dbReference type="CTD" id="203328"/>
<dbReference type="Gene3D" id="2.10.70.10">
    <property type="entry name" value="Complement Module, domain 1"/>
    <property type="match status" value="1"/>
</dbReference>
<keyword evidence="3" id="KW-0472">Membrane</keyword>
<keyword evidence="3" id="KW-0812">Transmembrane</keyword>
<dbReference type="FunCoup" id="A0A6P8P011">
    <property type="interactions" value="435"/>
</dbReference>
<evidence type="ECO:0000256" key="1">
    <source>
        <dbReference type="ARBA" id="ARBA00023157"/>
    </source>
</evidence>
<evidence type="ECO:0000313" key="5">
    <source>
        <dbReference type="Proteomes" id="UP000515159"/>
    </source>
</evidence>
<dbReference type="AlphaFoldDB" id="A0A6P8P011"/>
<feature type="transmembrane region" description="Helical" evidence="3">
    <location>
        <begin position="156"/>
        <end position="181"/>
    </location>
</feature>
<dbReference type="InterPro" id="IPR035976">
    <property type="entry name" value="Sushi/SCR/CCP_sf"/>
</dbReference>
<dbReference type="GO" id="GO:0005886">
    <property type="term" value="C:plasma membrane"/>
    <property type="evidence" value="ECO:0007669"/>
    <property type="project" value="TreeGrafter"/>
</dbReference>
<dbReference type="InParanoid" id="A0A6P8P011"/>
<keyword evidence="5" id="KW-1185">Reference proteome</keyword>
<reference evidence="6" key="1">
    <citation type="submission" date="2025-08" db="UniProtKB">
        <authorList>
            <consortium name="RefSeq"/>
        </authorList>
    </citation>
    <scope>IDENTIFICATION</scope>
</reference>
<protein>
    <submittedName>
        <fullName evidence="6">Sushi domain-containing protein 3 isoform X1</fullName>
    </submittedName>
</protein>
<evidence type="ECO:0000256" key="3">
    <source>
        <dbReference type="SAM" id="Phobius"/>
    </source>
</evidence>
<dbReference type="PANTHER" id="PTHR46879:SF1">
    <property type="entry name" value="SUSHI DOMAIN-CONTAINING PROTEIN 3"/>
    <property type="match status" value="1"/>
</dbReference>
<accession>A0A6P8P011</accession>
<organism evidence="5 6">
    <name type="scientific">Geotrypetes seraphini</name>
    <name type="common">Gaboon caecilian</name>
    <name type="synonym">Caecilia seraphini</name>
    <dbReference type="NCBI Taxonomy" id="260995"/>
    <lineage>
        <taxon>Eukaryota</taxon>
        <taxon>Metazoa</taxon>
        <taxon>Chordata</taxon>
        <taxon>Craniata</taxon>
        <taxon>Vertebrata</taxon>
        <taxon>Euteleostomi</taxon>
        <taxon>Amphibia</taxon>
        <taxon>Gymnophiona</taxon>
        <taxon>Geotrypetes</taxon>
    </lineage>
</organism>
<dbReference type="GeneID" id="117351235"/>
<dbReference type="PROSITE" id="PS50923">
    <property type="entry name" value="SUSHI"/>
    <property type="match status" value="1"/>
</dbReference>
<keyword evidence="2" id="KW-0768">Sushi</keyword>
<dbReference type="PANTHER" id="PTHR46879">
    <property type="entry name" value="SUSHI DOMAIN-CONTAINING PROTEIN 3"/>
    <property type="match status" value="1"/>
</dbReference>
<dbReference type="Pfam" id="PF00084">
    <property type="entry name" value="Sushi"/>
    <property type="match status" value="1"/>
</dbReference>
<dbReference type="InterPro" id="IPR000436">
    <property type="entry name" value="Sushi_SCR_CCP_dom"/>
</dbReference>
<evidence type="ECO:0000256" key="2">
    <source>
        <dbReference type="PROSITE-ProRule" id="PRU00302"/>
    </source>
</evidence>
<evidence type="ECO:0000259" key="4">
    <source>
        <dbReference type="PROSITE" id="PS50923"/>
    </source>
</evidence>
<proteinExistence type="predicted"/>
<gene>
    <name evidence="6" type="primary">SUSD3</name>
</gene>
<dbReference type="InterPro" id="IPR053067">
    <property type="entry name" value="SUSD3"/>
</dbReference>
<evidence type="ECO:0000313" key="6">
    <source>
        <dbReference type="RefSeq" id="XP_033782167.1"/>
    </source>
</evidence>
<feature type="disulfide bond" evidence="2">
    <location>
        <begin position="72"/>
        <end position="115"/>
    </location>
</feature>
<dbReference type="CDD" id="cd00033">
    <property type="entry name" value="CCP"/>
    <property type="match status" value="1"/>
</dbReference>
<comment type="caution">
    <text evidence="2">Lacks conserved residue(s) required for the propagation of feature annotation.</text>
</comment>
<sequence>MQQSAPWSLKSPGRGFLLTCCKRPEPGGFPWEGGRSRLLSTMQTATASVLDLSRTVLIAEDGNHGHNRTGQCSRVISPDPGNFQIVRGNGTSIGTVVSFQCSSKHQLVGEGVITCIWRGNSTAWTAGVPTCKWLAITSEAVLQAAISKYETFGFKVAVIASIISGAIILLMSMAFLTCCLIKCVKKNERKKTERDMQLWHQLEREENMQTAYFGLKGRNNNNNKFRNKAVSNEWVSMAYDNQGFSRSQESQNRDITWPACSRECHSQSKSNKVHVVSDKEAISGCNRIYTVSGTHVVEVYGEERGAQKKQDSHMPG</sequence>
<feature type="domain" description="Sushi" evidence="4">
    <location>
        <begin position="70"/>
        <end position="133"/>
    </location>
</feature>
<keyword evidence="3" id="KW-1133">Transmembrane helix</keyword>
<dbReference type="KEGG" id="gsh:117351235"/>
<dbReference type="SMART" id="SM00032">
    <property type="entry name" value="CCP"/>
    <property type="match status" value="1"/>
</dbReference>
<dbReference type="OrthoDB" id="9939976at2759"/>
<name>A0A6P8P011_GEOSA</name>